<dbReference type="Proteomes" id="UP001206895">
    <property type="component" value="Unassembled WGS sequence"/>
</dbReference>
<reference evidence="1 2" key="1">
    <citation type="submission" date="2022-06" db="EMBL/GenBank/DDBJ databases">
        <title>Genomic Encyclopedia of Archaeal and Bacterial Type Strains, Phase II (KMG-II): from individual species to whole genera.</title>
        <authorList>
            <person name="Goeker M."/>
        </authorList>
    </citation>
    <scope>NUCLEOTIDE SEQUENCE [LARGE SCALE GENOMIC DNA]</scope>
    <source>
        <strain evidence="1 2">DSM 44693</strain>
    </source>
</reference>
<proteinExistence type="predicted"/>
<protein>
    <submittedName>
        <fullName evidence="1">Uncharacterized protein</fullName>
    </submittedName>
</protein>
<evidence type="ECO:0000313" key="2">
    <source>
        <dbReference type="Proteomes" id="UP001206895"/>
    </source>
</evidence>
<name>A0ABT1HDB1_9NOCA</name>
<evidence type="ECO:0000313" key="1">
    <source>
        <dbReference type="EMBL" id="MCP2176245.1"/>
    </source>
</evidence>
<accession>A0ABT1HDB1</accession>
<organism evidence="1 2">
    <name type="scientific">Williamsia maris</name>
    <dbReference type="NCBI Taxonomy" id="72806"/>
    <lineage>
        <taxon>Bacteria</taxon>
        <taxon>Bacillati</taxon>
        <taxon>Actinomycetota</taxon>
        <taxon>Actinomycetes</taxon>
        <taxon>Mycobacteriales</taxon>
        <taxon>Nocardiaceae</taxon>
        <taxon>Williamsia</taxon>
    </lineage>
</organism>
<dbReference type="EMBL" id="JAMTCJ010000002">
    <property type="protein sequence ID" value="MCP2176245.1"/>
    <property type="molecule type" value="Genomic_DNA"/>
</dbReference>
<keyword evidence="2" id="KW-1185">Reference proteome</keyword>
<comment type="caution">
    <text evidence="1">The sequence shown here is derived from an EMBL/GenBank/DDBJ whole genome shotgun (WGS) entry which is preliminary data.</text>
</comment>
<sequence>MGTVFFQSPTGHMFLGNAYTGTDLFTALRSPPSPAAPTVLIATVLITATRATPAGAERWRPVARG</sequence>
<gene>
    <name evidence="1" type="ORF">LX13_002064</name>
</gene>